<keyword evidence="4" id="KW-1185">Reference proteome</keyword>
<organism evidence="3 4">
    <name type="scientific">Aspergillus puulaauensis</name>
    <dbReference type="NCBI Taxonomy" id="1220207"/>
    <lineage>
        <taxon>Eukaryota</taxon>
        <taxon>Fungi</taxon>
        <taxon>Dikarya</taxon>
        <taxon>Ascomycota</taxon>
        <taxon>Pezizomycotina</taxon>
        <taxon>Eurotiomycetes</taxon>
        <taxon>Eurotiomycetidae</taxon>
        <taxon>Eurotiales</taxon>
        <taxon>Aspergillaceae</taxon>
        <taxon>Aspergillus</taxon>
    </lineage>
</organism>
<gene>
    <name evidence="3" type="ORF">APUU_20342S</name>
</gene>
<reference evidence="3" key="2">
    <citation type="submission" date="2021-02" db="EMBL/GenBank/DDBJ databases">
        <title>Aspergillus puulaauensis MK2 genome sequence.</title>
        <authorList>
            <person name="Futagami T."/>
            <person name="Mori K."/>
            <person name="Kadooka C."/>
            <person name="Tanaka T."/>
        </authorList>
    </citation>
    <scope>NUCLEOTIDE SEQUENCE</scope>
    <source>
        <strain evidence="3">MK2</strain>
    </source>
</reference>
<dbReference type="GeneID" id="64969915"/>
<dbReference type="InterPro" id="IPR053137">
    <property type="entry name" value="NLR-like"/>
</dbReference>
<dbReference type="PANTHER" id="PTHR46082:SF6">
    <property type="entry name" value="AAA+ ATPASE DOMAIN-CONTAINING PROTEIN-RELATED"/>
    <property type="match status" value="1"/>
</dbReference>
<dbReference type="InterPro" id="IPR035994">
    <property type="entry name" value="Nucleoside_phosphorylase_sf"/>
</dbReference>
<reference evidence="3" key="1">
    <citation type="submission" date="2021-01" db="EMBL/GenBank/DDBJ databases">
        <authorList>
            <consortium name="Aspergillus puulaauensis MK2 genome sequencing consortium"/>
            <person name="Kazuki M."/>
            <person name="Futagami T."/>
        </authorList>
    </citation>
    <scope>NUCLEOTIDE SEQUENCE</scope>
    <source>
        <strain evidence="3">MK2</strain>
    </source>
</reference>
<dbReference type="Pfam" id="PF01048">
    <property type="entry name" value="PNP_UDP_1"/>
    <property type="match status" value="1"/>
</dbReference>
<feature type="region of interest" description="Disordered" evidence="1">
    <location>
        <begin position="25"/>
        <end position="63"/>
    </location>
</feature>
<feature type="compositionally biased region" description="Low complexity" evidence="1">
    <location>
        <begin position="84"/>
        <end position="102"/>
    </location>
</feature>
<evidence type="ECO:0000256" key="1">
    <source>
        <dbReference type="SAM" id="MobiDB-lite"/>
    </source>
</evidence>
<dbReference type="AlphaFoldDB" id="A0A7R7XEK6"/>
<dbReference type="GO" id="GO:0009116">
    <property type="term" value="P:nucleoside metabolic process"/>
    <property type="evidence" value="ECO:0007669"/>
    <property type="project" value="InterPro"/>
</dbReference>
<evidence type="ECO:0000259" key="2">
    <source>
        <dbReference type="Pfam" id="PF01048"/>
    </source>
</evidence>
<dbReference type="GO" id="GO:0003824">
    <property type="term" value="F:catalytic activity"/>
    <property type="evidence" value="ECO:0007669"/>
    <property type="project" value="InterPro"/>
</dbReference>
<protein>
    <recommendedName>
        <fullName evidence="2">Nucleoside phosphorylase domain-containing protein</fullName>
    </recommendedName>
</protein>
<dbReference type="KEGG" id="apuu:APUU_20342S"/>
<feature type="region of interest" description="Disordered" evidence="1">
    <location>
        <begin position="75"/>
        <end position="108"/>
    </location>
</feature>
<dbReference type="Proteomes" id="UP000654913">
    <property type="component" value="Chromosome 2"/>
</dbReference>
<name>A0A7R7XEK6_9EURO</name>
<evidence type="ECO:0000313" key="4">
    <source>
        <dbReference type="Proteomes" id="UP000654913"/>
    </source>
</evidence>
<dbReference type="RefSeq" id="XP_041552104.1">
    <property type="nucleotide sequence ID" value="XM_041698972.1"/>
</dbReference>
<dbReference type="OrthoDB" id="1658288at2759"/>
<dbReference type="SUPFAM" id="SSF53167">
    <property type="entry name" value="Purine and uridine phosphorylases"/>
    <property type="match status" value="1"/>
</dbReference>
<dbReference type="InterPro" id="IPR000845">
    <property type="entry name" value="Nucleoside_phosphorylase_d"/>
</dbReference>
<accession>A0A7R7XEK6</accession>
<dbReference type="PANTHER" id="PTHR46082">
    <property type="entry name" value="ATP/GTP-BINDING PROTEIN-RELATED"/>
    <property type="match status" value="1"/>
</dbReference>
<proteinExistence type="predicted"/>
<dbReference type="Gene3D" id="3.40.50.1580">
    <property type="entry name" value="Nucleoside phosphorylase domain"/>
    <property type="match status" value="1"/>
</dbReference>
<dbReference type="EMBL" id="AP024444">
    <property type="protein sequence ID" value="BCS19910.1"/>
    <property type="molecule type" value="Genomic_DNA"/>
</dbReference>
<evidence type="ECO:0000313" key="3">
    <source>
        <dbReference type="EMBL" id="BCS19910.1"/>
    </source>
</evidence>
<feature type="domain" description="Nucleoside phosphorylase" evidence="2">
    <location>
        <begin position="153"/>
        <end position="418"/>
    </location>
</feature>
<sequence>MDLNNMSREVVRDEWLDIFHGYGAEGMQAPQPKADRFSSSYSARDSRRAPRTENMASAINARENARVQIGDNYYYSNTNATPNQPISLSSPRSSRTRGGPQSHQRGLEVFEDDYNPYEERRVYNAEHYNGQHASSTFPSLPGIPAPETRNDFKIAILCALPLEADAVEALFDRRWDDDGDRFGKALGDPNAYSTGVIGAHNVVLVYMPGMGKSHGAAVAAHCRSSFPGISLALVVGICGGAPSTAEGREINLGDVIISSGLVQHDFGRQGMDGFVRKDTVLDNLGRPNLEIRSLMSKLQGRGGRKRLRERLQEHLSVVTAEIGAELGYEDWSGIGAAQPAVHIGLVASGDQVMKSEEVRNRLINEEDVIAFEMEAAGVWDTFPCIVIKGVADYADRHKTKNLQRHAAATAAACAKAFLEFWS</sequence>